<dbReference type="EMBL" id="JAVIFY010000002">
    <property type="protein sequence ID" value="MDQ9090757.1"/>
    <property type="molecule type" value="Genomic_DNA"/>
</dbReference>
<dbReference type="InterPro" id="IPR011030">
    <property type="entry name" value="Lipovitellin_superhlx_dom"/>
</dbReference>
<organism evidence="1 2">
    <name type="scientific">Pseudoalteromonas haloplanktis</name>
    <name type="common">Alteromonas haloplanktis</name>
    <dbReference type="NCBI Taxonomy" id="228"/>
    <lineage>
        <taxon>Bacteria</taxon>
        <taxon>Pseudomonadati</taxon>
        <taxon>Pseudomonadota</taxon>
        <taxon>Gammaproteobacteria</taxon>
        <taxon>Alteromonadales</taxon>
        <taxon>Pseudoalteromonadaceae</taxon>
        <taxon>Pseudoalteromonas</taxon>
    </lineage>
</organism>
<dbReference type="RefSeq" id="WP_309038459.1">
    <property type="nucleotide sequence ID" value="NZ_JAVIFY010000002.1"/>
</dbReference>
<evidence type="ECO:0000313" key="2">
    <source>
        <dbReference type="Proteomes" id="UP001226574"/>
    </source>
</evidence>
<keyword evidence="2" id="KW-1185">Reference proteome</keyword>
<proteinExistence type="predicted"/>
<dbReference type="Gene3D" id="1.25.10.20">
    <property type="entry name" value="Vitellinogen, superhelical"/>
    <property type="match status" value="1"/>
</dbReference>
<comment type="caution">
    <text evidence="1">The sequence shown here is derived from an EMBL/GenBank/DDBJ whole genome shotgun (WGS) entry which is preliminary data.</text>
</comment>
<sequence length="634" mass="72056">MWYRKSLALLVLSLIALIVFYDAIVTSPDNDEHNFNASSEQPLMQVNEHRLAAQRFAYTISLHREGFINSSLFSDKFKSDQKLAINGKLSARLNITLIKTEQHRKLFFGQFSQLSNHNYFSDNDINTRLSPFSFYLNNNGGLELNEENIEYSRQLRELVTVVLPYLQVVGVSNSYSTWQTKEIDPLGRYKSEYVLTQTAIGSQVEKRKLNYDTLNKLPALFDVKSTRVFAQIAEHKAVISINTGSQWPNKTLLSEHILLKTGHEVISSIPMQFSALLTEFDHNIDMPDTLAQLIAISSSNEKKVLDYYETDDALTALVANKNIDGVFQYYDELASKDQFLASDVLVNYLRLHPELSIDFVDAIYKKMNSLTAEQEIKLWHALAKAGHPEAQIAYIYALENPEFTPLVYYRAIGHIRVFQRPTDDFIAKLWSLQSSLIVADNMTQSDRNTLSKGVLFAIATLSTAEHIDSQNKARIIQTIKSRLDFAASDTERLNLLIAVGNTKNSMLLDAVTPFLTSSNSQLQAKAFKALAQMPHNNVIDTYITAYEEIDRTDRKMQYHALKNLNVMDLSDTSIDWVAKRALQLNNKTETKRLIHILGDNSSHNQTARTTLEQLLTMKLSAQLKSEIYAYIPPN</sequence>
<evidence type="ECO:0008006" key="3">
    <source>
        <dbReference type="Google" id="ProtNLM"/>
    </source>
</evidence>
<gene>
    <name evidence="1" type="ORF">RC083_04015</name>
</gene>
<dbReference type="Proteomes" id="UP001226574">
    <property type="component" value="Unassembled WGS sequence"/>
</dbReference>
<reference evidence="1 2" key="1">
    <citation type="submission" date="2023-08" db="EMBL/GenBank/DDBJ databases">
        <title>Pseudoalteromonas haloplanktis LL1 genome.</title>
        <authorList>
            <person name="Wu S."/>
        </authorList>
    </citation>
    <scope>NUCLEOTIDE SEQUENCE [LARGE SCALE GENOMIC DNA]</scope>
    <source>
        <strain evidence="1 2">LL1</strain>
    </source>
</reference>
<name>A0ABU1B960_PSEHA</name>
<accession>A0ABU1B960</accession>
<evidence type="ECO:0000313" key="1">
    <source>
        <dbReference type="EMBL" id="MDQ9090757.1"/>
    </source>
</evidence>
<dbReference type="SUPFAM" id="SSF48431">
    <property type="entry name" value="Lipovitellin-phosvitin complex, superhelical domain"/>
    <property type="match status" value="1"/>
</dbReference>
<protein>
    <recommendedName>
        <fullName evidence="3">HEAT repeat domain-containing protein</fullName>
    </recommendedName>
</protein>